<evidence type="ECO:0000313" key="3">
    <source>
        <dbReference type="Proteomes" id="UP001055439"/>
    </source>
</evidence>
<feature type="compositionally biased region" description="Basic and acidic residues" evidence="1">
    <location>
        <begin position="40"/>
        <end position="51"/>
    </location>
</feature>
<dbReference type="EMBL" id="CP097511">
    <property type="protein sequence ID" value="URE44936.1"/>
    <property type="molecule type" value="Genomic_DNA"/>
</dbReference>
<gene>
    <name evidence="2" type="ORF">MUK42_14461</name>
</gene>
<accession>A0A9E7I3K2</accession>
<feature type="compositionally biased region" description="Basic and acidic residues" evidence="1">
    <location>
        <begin position="14"/>
        <end position="26"/>
    </location>
</feature>
<keyword evidence="3" id="KW-1185">Reference proteome</keyword>
<reference evidence="2" key="1">
    <citation type="submission" date="2022-05" db="EMBL/GenBank/DDBJ databases">
        <title>The Musa troglodytarum L. genome provides insights into the mechanism of non-climacteric behaviour and enrichment of carotenoids.</title>
        <authorList>
            <person name="Wang J."/>
        </authorList>
    </citation>
    <scope>NUCLEOTIDE SEQUENCE</scope>
    <source>
        <tissue evidence="2">Leaf</tissue>
    </source>
</reference>
<dbReference type="Proteomes" id="UP001055439">
    <property type="component" value="Chromosome 9"/>
</dbReference>
<proteinExistence type="predicted"/>
<dbReference type="AlphaFoldDB" id="A0A9E7I3K2"/>
<protein>
    <submittedName>
        <fullName evidence="2">IQ calmodulin-binding motif family protein</fullName>
    </submittedName>
</protein>
<evidence type="ECO:0000313" key="2">
    <source>
        <dbReference type="EMBL" id="URE44936.1"/>
    </source>
</evidence>
<feature type="region of interest" description="Disordered" evidence="1">
    <location>
        <begin position="125"/>
        <end position="169"/>
    </location>
</feature>
<feature type="compositionally biased region" description="Basic residues" evidence="1">
    <location>
        <begin position="160"/>
        <end position="169"/>
    </location>
</feature>
<dbReference type="OrthoDB" id="1704267at2759"/>
<name>A0A9E7I3K2_9LILI</name>
<evidence type="ECO:0000256" key="1">
    <source>
        <dbReference type="SAM" id="MobiDB-lite"/>
    </source>
</evidence>
<sequence>MIVAAAAAAAASAIRRDRRSEAEPQRTRVRGAAKVQVQRHPSEFGSERTPSHDPTSCDRPVSEASRSQEEYSTRRTLGRWRSDQNALRSREPEATPGEGNLVIGGAGWDLLGILFSIAERRPCSKVPSFPIKPSKSPRICSPPRALSLPRFPTAEERERARQRRLARKE</sequence>
<organism evidence="2 3">
    <name type="scientific">Musa troglodytarum</name>
    <name type="common">fe'i banana</name>
    <dbReference type="NCBI Taxonomy" id="320322"/>
    <lineage>
        <taxon>Eukaryota</taxon>
        <taxon>Viridiplantae</taxon>
        <taxon>Streptophyta</taxon>
        <taxon>Embryophyta</taxon>
        <taxon>Tracheophyta</taxon>
        <taxon>Spermatophyta</taxon>
        <taxon>Magnoliopsida</taxon>
        <taxon>Liliopsida</taxon>
        <taxon>Zingiberales</taxon>
        <taxon>Musaceae</taxon>
        <taxon>Musa</taxon>
    </lineage>
</organism>
<feature type="region of interest" description="Disordered" evidence="1">
    <location>
        <begin position="10"/>
        <end position="100"/>
    </location>
</feature>